<reference evidence="2 3" key="1">
    <citation type="journal article" date="2019" name="Int. J. Syst. Evol. Microbiol.">
        <title>The Global Catalogue of Microorganisms (GCM) 10K type strain sequencing project: providing services to taxonomists for standard genome sequencing and annotation.</title>
        <authorList>
            <consortium name="The Broad Institute Genomics Platform"/>
            <consortium name="The Broad Institute Genome Sequencing Center for Infectious Disease"/>
            <person name="Wu L."/>
            <person name="Ma J."/>
        </authorList>
    </citation>
    <scope>NUCLEOTIDE SEQUENCE [LARGE SCALE GENOMIC DNA]</scope>
    <source>
        <strain evidence="2 3">JCM 3367</strain>
    </source>
</reference>
<gene>
    <name evidence="2" type="ORF">GCM10010201_19850</name>
</gene>
<evidence type="ECO:0000313" key="2">
    <source>
        <dbReference type="EMBL" id="GAA2521968.1"/>
    </source>
</evidence>
<feature type="region of interest" description="Disordered" evidence="1">
    <location>
        <begin position="1"/>
        <end position="29"/>
    </location>
</feature>
<keyword evidence="3" id="KW-1185">Reference proteome</keyword>
<dbReference type="RefSeq" id="WP_344171515.1">
    <property type="nucleotide sequence ID" value="NZ_BAAARY010000007.1"/>
</dbReference>
<sequence>MSPRRHHRAPGPEPLDQARARSGGARVESWRDGQWLVRPVTAAAKTYRCPGCDHEIRPNAQHLVSWPADERGDLADRRHWHNGCWRARDRRPPR</sequence>
<name>A0ABN3NIL3_9ACTN</name>
<evidence type="ECO:0000313" key="3">
    <source>
        <dbReference type="Proteomes" id="UP001499978"/>
    </source>
</evidence>
<evidence type="ECO:0008006" key="4">
    <source>
        <dbReference type="Google" id="ProtNLM"/>
    </source>
</evidence>
<accession>A0ABN3NIL3</accession>
<dbReference type="EMBL" id="BAAARY010000007">
    <property type="protein sequence ID" value="GAA2521968.1"/>
    <property type="molecule type" value="Genomic_DNA"/>
</dbReference>
<evidence type="ECO:0000256" key="1">
    <source>
        <dbReference type="SAM" id="MobiDB-lite"/>
    </source>
</evidence>
<organism evidence="2 3">
    <name type="scientific">Pilimelia columellifera subsp. columellifera</name>
    <dbReference type="NCBI Taxonomy" id="706583"/>
    <lineage>
        <taxon>Bacteria</taxon>
        <taxon>Bacillati</taxon>
        <taxon>Actinomycetota</taxon>
        <taxon>Actinomycetes</taxon>
        <taxon>Micromonosporales</taxon>
        <taxon>Micromonosporaceae</taxon>
        <taxon>Pilimelia</taxon>
    </lineage>
</organism>
<dbReference type="Proteomes" id="UP001499978">
    <property type="component" value="Unassembled WGS sequence"/>
</dbReference>
<comment type="caution">
    <text evidence="2">The sequence shown here is derived from an EMBL/GenBank/DDBJ whole genome shotgun (WGS) entry which is preliminary data.</text>
</comment>
<protein>
    <recommendedName>
        <fullName evidence="4">ATP/GTP-binding protein</fullName>
    </recommendedName>
</protein>
<proteinExistence type="predicted"/>